<feature type="compositionally biased region" description="Polar residues" evidence="3">
    <location>
        <begin position="876"/>
        <end position="885"/>
    </location>
</feature>
<evidence type="ECO:0000256" key="1">
    <source>
        <dbReference type="ARBA" id="ARBA00023018"/>
    </source>
</evidence>
<dbReference type="EMBL" id="CAIIXF020000011">
    <property type="protein sequence ID" value="CAH1799719.1"/>
    <property type="molecule type" value="Genomic_DNA"/>
</dbReference>
<comment type="subcellular location">
    <subcellularLocation>
        <location evidence="2">Postsynaptic density</location>
    </subcellularLocation>
</comment>
<feature type="compositionally biased region" description="Basic and acidic residues" evidence="3">
    <location>
        <begin position="1156"/>
        <end position="1166"/>
    </location>
</feature>
<dbReference type="GO" id="GO:0014069">
    <property type="term" value="C:postsynaptic density"/>
    <property type="evidence" value="ECO:0007669"/>
    <property type="project" value="UniProtKB-SubCell"/>
</dbReference>
<dbReference type="InterPro" id="IPR001660">
    <property type="entry name" value="SAM"/>
</dbReference>
<dbReference type="PANTHER" id="PTHR24135:SF28">
    <property type="entry name" value="LD13733P"/>
    <property type="match status" value="1"/>
</dbReference>
<dbReference type="PROSITE" id="PS50105">
    <property type="entry name" value="SAM_DOMAIN"/>
    <property type="match status" value="1"/>
</dbReference>
<evidence type="ECO:0000259" key="5">
    <source>
        <dbReference type="PROSITE" id="PS50106"/>
    </source>
</evidence>
<dbReference type="SMART" id="SM00228">
    <property type="entry name" value="PDZ"/>
    <property type="match status" value="1"/>
</dbReference>
<feature type="region of interest" description="Disordered" evidence="3">
    <location>
        <begin position="740"/>
        <end position="854"/>
    </location>
</feature>
<feature type="domain" description="PDZ" evidence="5">
    <location>
        <begin position="83"/>
        <end position="179"/>
    </location>
</feature>
<dbReference type="GO" id="GO:0035255">
    <property type="term" value="F:ionotropic glutamate receptor binding"/>
    <property type="evidence" value="ECO:0007669"/>
    <property type="project" value="TreeGrafter"/>
</dbReference>
<evidence type="ECO:0008006" key="8">
    <source>
        <dbReference type="Google" id="ProtNLM"/>
    </source>
</evidence>
<feature type="region of interest" description="Disordered" evidence="3">
    <location>
        <begin position="678"/>
        <end position="716"/>
    </location>
</feature>
<protein>
    <recommendedName>
        <fullName evidence="8">SH3 and multiple ankyrin repeat domains protein 2</fullName>
    </recommendedName>
</protein>
<feature type="compositionally biased region" description="Low complexity" evidence="3">
    <location>
        <begin position="1264"/>
        <end position="1277"/>
    </location>
</feature>
<feature type="compositionally biased region" description="Polar residues" evidence="3">
    <location>
        <begin position="335"/>
        <end position="359"/>
    </location>
</feature>
<feature type="region of interest" description="Disordered" evidence="3">
    <location>
        <begin position="638"/>
        <end position="658"/>
    </location>
</feature>
<dbReference type="SUPFAM" id="SSF47769">
    <property type="entry name" value="SAM/Pointed domain"/>
    <property type="match status" value="1"/>
</dbReference>
<dbReference type="PANTHER" id="PTHR24135">
    <property type="entry name" value="SH3 AND MULTIPLE ANKYRIN REPEAT DOMAINS PROTEIN"/>
    <property type="match status" value="1"/>
</dbReference>
<feature type="compositionally biased region" description="Pro residues" evidence="3">
    <location>
        <begin position="481"/>
        <end position="495"/>
    </location>
</feature>
<feature type="region of interest" description="Disordered" evidence="3">
    <location>
        <begin position="262"/>
        <end position="286"/>
    </location>
</feature>
<dbReference type="PROSITE" id="PS50106">
    <property type="entry name" value="PDZ"/>
    <property type="match status" value="1"/>
</dbReference>
<dbReference type="CDD" id="cd06746">
    <property type="entry name" value="PDZ_SHANK1_3-like"/>
    <property type="match status" value="1"/>
</dbReference>
<evidence type="ECO:0000256" key="2">
    <source>
        <dbReference type="ARBA" id="ARBA00034105"/>
    </source>
</evidence>
<feature type="compositionally biased region" description="Low complexity" evidence="3">
    <location>
        <begin position="263"/>
        <end position="280"/>
    </location>
</feature>
<proteinExistence type="predicted"/>
<feature type="region of interest" description="Disordered" evidence="3">
    <location>
        <begin position="382"/>
        <end position="422"/>
    </location>
</feature>
<feature type="region of interest" description="Disordered" evidence="3">
    <location>
        <begin position="1398"/>
        <end position="1427"/>
    </location>
</feature>
<dbReference type="Gene3D" id="2.30.42.10">
    <property type="match status" value="1"/>
</dbReference>
<feature type="compositionally biased region" description="Basic and acidic residues" evidence="3">
    <location>
        <begin position="811"/>
        <end position="824"/>
    </location>
</feature>
<accession>A0A8S4Q2B4</accession>
<evidence type="ECO:0000313" key="6">
    <source>
        <dbReference type="EMBL" id="CAH1799719.1"/>
    </source>
</evidence>
<dbReference type="OrthoDB" id="445896at2759"/>
<dbReference type="InterPro" id="IPR013761">
    <property type="entry name" value="SAM/pointed_sf"/>
</dbReference>
<reference evidence="6" key="1">
    <citation type="submission" date="2022-03" db="EMBL/GenBank/DDBJ databases">
        <authorList>
            <person name="Martin C."/>
        </authorList>
    </citation>
    <scope>NUCLEOTIDE SEQUENCE</scope>
</reference>
<feature type="region of interest" description="Disordered" evidence="3">
    <location>
        <begin position="436"/>
        <end position="499"/>
    </location>
</feature>
<feature type="compositionally biased region" description="Polar residues" evidence="3">
    <location>
        <begin position="691"/>
        <end position="704"/>
    </location>
</feature>
<feature type="compositionally biased region" description="Pro residues" evidence="3">
    <location>
        <begin position="1221"/>
        <end position="1235"/>
    </location>
</feature>
<feature type="compositionally biased region" description="Basic and acidic residues" evidence="3">
    <location>
        <begin position="646"/>
        <end position="657"/>
    </location>
</feature>
<sequence>MACNMMYLETPNRLRRVLSVGEQGFLEGRSQGYEGWFPPYCVEEVKMRRRGLKCLPDQDDSILVKRHTLAALVHSDSAYAPRTVVLQKGKNGFGFVLRGAKSKDPSTRILDFQPTTDYPALQYLDRVDPGGMAEKAGLQAGDFLLEINGENVISATHEHTVRLIMRSDDTLALRVVTVENPFRSDRESSLDSRDSSVTGSISGSISGSATLERPQKNRAPMPPIRSTGTKLSAGRARAKSMVDGLTALETLESLDKTLDEYASSEANSATSSSESDAKTASIRRRNPHLRVSTVELQDIFARQDGAYPIPAENPKVPKMKPSEVKARNARKKSNGIINGSLTRSKSSSTPNLVENGTMSLSRNFSQERLDYDAYADIAPYATPQLHRQMPPRGPPQEDSGVSMGSHHDPSDVQGQGAHGGADFNNQIHIAKYAMVSGDGSKQHRRQTSNSSTDSGVPSLPPADGDYPPPPSFAPALGMVIPAPPEHPPPLPPPTKPKGEVVKITTKDQHNIYANVSADIQKKIATVTRSDSTNYESSFRPGIEAKLSTKPKLAPKTYSQHRLSQPAIPENISIKSPDIKENDQGKVDIRKIRENFEQGDASQGDKHSVKFADDHIYESAAQFMNDHPNASLLVTADVHASAPSSGEPRKLPRTKLDNEQPIYATTINKDKTVSVKTDNVYNTKLPEKQEPSKTVSNTRTGSDSSYFEPDPDYDDPANVIKVTQQSTKEYWREKEVTKSLKVVPATQGHDKTPEVNTKPLVHRHSEPNILSPIHSPTVQEKPREMQRRPSVERQVSQSSYIPPPPPPISNEILEKHHQKEQRQRESAPPPPPPPRSQSDSHLQGRDTGGAQPMPLQGSEFANAIKLAALAREKKQTDGAQDTTTSKPLPKGVKQLTPKNDNHSALMAAVAKRKSIVESSDMESYANKIERKLSRVHKIRMGVGNPVEPKKTDTEPKTTAPVKFTPTVKSTPVKTESTPAQKKQAPKTPPKITTTVKPNSAIPNPKSPTLLPDKPMQIHDKDTVLTSKIAQKPITIEEKAAPEVIAVVKETAVSPVKKEAESFMAKAEQARLDWLARQSGGKTNKAMDSKQEQNNQGINIKAPEDTPSTPSIKDKLNQFEKTGGNKSEQLKDKKSEMTLPLVELKGVTVEQTSTETPTDNKDTTDEMPKLVSARAKMFETSPPSTSPRPPTKPGKLPNNSALPFYIPPPVVESEVDMYADIDVPPPPSIVPPPPPPAAFRNTPERELSPGFSIKPPELNGGSVRARSLSQRSSGSSEESVGYIPPPPLFLNEDMADDNISYGSSISSMSTYSSERSDGSTDIPKYLTNRNTDHKQNHYMTGPGSNNKSGNYSFLHKQGVAAPKLENMYEEVGVAPPPPQFGAQNGDNNDNIYEELPCTKTHTIIPPPTRHMASTNTMGTPKMGRPFRTKPLKTWTNSDVTDWLESLFLSEYKNNFIEKQIDGFKLSSMEKDDFLQCGVLRVGHRMNIERSLKKLLQK</sequence>
<feature type="region of interest" description="Disordered" evidence="3">
    <location>
        <begin position="871"/>
        <end position="898"/>
    </location>
</feature>
<feature type="region of interest" description="Disordered" evidence="3">
    <location>
        <begin position="941"/>
        <end position="1015"/>
    </location>
</feature>
<dbReference type="SUPFAM" id="SSF50156">
    <property type="entry name" value="PDZ domain-like"/>
    <property type="match status" value="1"/>
</dbReference>
<feature type="compositionally biased region" description="Basic and acidic residues" evidence="3">
    <location>
        <begin position="779"/>
        <end position="790"/>
    </location>
</feature>
<dbReference type="Proteomes" id="UP000749559">
    <property type="component" value="Unassembled WGS sequence"/>
</dbReference>
<evidence type="ECO:0000259" key="4">
    <source>
        <dbReference type="PROSITE" id="PS50105"/>
    </source>
</evidence>
<feature type="compositionally biased region" description="Low complexity" evidence="3">
    <location>
        <begin position="195"/>
        <end position="208"/>
    </location>
</feature>
<feature type="compositionally biased region" description="Polar residues" evidence="3">
    <location>
        <begin position="965"/>
        <end position="975"/>
    </location>
</feature>
<dbReference type="InterPro" id="IPR051569">
    <property type="entry name" value="SHANK"/>
</dbReference>
<feature type="domain" description="SAM" evidence="4">
    <location>
        <begin position="1432"/>
        <end position="1495"/>
    </location>
</feature>
<evidence type="ECO:0000256" key="3">
    <source>
        <dbReference type="SAM" id="MobiDB-lite"/>
    </source>
</evidence>
<dbReference type="SMART" id="SM00454">
    <property type="entry name" value="SAM"/>
    <property type="match status" value="1"/>
</dbReference>
<dbReference type="InterPro" id="IPR036034">
    <property type="entry name" value="PDZ_sf"/>
</dbReference>
<keyword evidence="1" id="KW-0770">Synapse</keyword>
<dbReference type="Gene3D" id="2.30.30.40">
    <property type="entry name" value="SH3 Domains"/>
    <property type="match status" value="1"/>
</dbReference>
<name>A0A8S4Q2B4_OWEFU</name>
<organism evidence="6 7">
    <name type="scientific">Owenia fusiformis</name>
    <name type="common">Polychaete worm</name>
    <dbReference type="NCBI Taxonomy" id="6347"/>
    <lineage>
        <taxon>Eukaryota</taxon>
        <taxon>Metazoa</taxon>
        <taxon>Spiralia</taxon>
        <taxon>Lophotrochozoa</taxon>
        <taxon>Annelida</taxon>
        <taxon>Polychaeta</taxon>
        <taxon>Sedentaria</taxon>
        <taxon>Canalipalpata</taxon>
        <taxon>Sabellida</taxon>
        <taxon>Oweniida</taxon>
        <taxon>Oweniidae</taxon>
        <taxon>Owenia</taxon>
    </lineage>
</organism>
<feature type="region of interest" description="Disordered" evidence="3">
    <location>
        <begin position="307"/>
        <end position="359"/>
    </location>
</feature>
<dbReference type="GO" id="GO:0030160">
    <property type="term" value="F:synaptic receptor adaptor activity"/>
    <property type="evidence" value="ECO:0007669"/>
    <property type="project" value="TreeGrafter"/>
</dbReference>
<dbReference type="Pfam" id="PF00536">
    <property type="entry name" value="SAM_1"/>
    <property type="match status" value="1"/>
</dbReference>
<feature type="region of interest" description="Disordered" evidence="3">
    <location>
        <begin position="1077"/>
        <end position="1198"/>
    </location>
</feature>
<feature type="region of interest" description="Disordered" evidence="3">
    <location>
        <begin position="182"/>
        <end position="237"/>
    </location>
</feature>
<keyword evidence="7" id="KW-1185">Reference proteome</keyword>
<dbReference type="Gene3D" id="1.10.150.50">
    <property type="entry name" value="Transcription Factor, Ets-1"/>
    <property type="match status" value="1"/>
</dbReference>
<dbReference type="Pfam" id="PF00595">
    <property type="entry name" value="PDZ"/>
    <property type="match status" value="1"/>
</dbReference>
<feature type="compositionally biased region" description="Basic and acidic residues" evidence="3">
    <location>
        <begin position="182"/>
        <end position="194"/>
    </location>
</feature>
<dbReference type="InterPro" id="IPR001478">
    <property type="entry name" value="PDZ"/>
</dbReference>
<comment type="caution">
    <text evidence="6">The sequence shown here is derived from an EMBL/GenBank/DDBJ whole genome shotgun (WGS) entry which is preliminary data.</text>
</comment>
<gene>
    <name evidence="6" type="ORF">OFUS_LOCUS23696</name>
</gene>
<feature type="region of interest" description="Disordered" evidence="3">
    <location>
        <begin position="1221"/>
        <end position="1293"/>
    </location>
</feature>
<evidence type="ECO:0000313" key="7">
    <source>
        <dbReference type="Proteomes" id="UP000749559"/>
    </source>
</evidence>